<dbReference type="PANTHER" id="PTHR47595">
    <property type="entry name" value="HEAT SHOCK 70 KDA PROTEIN 14"/>
    <property type="match status" value="1"/>
</dbReference>
<dbReference type="Pfam" id="PF13837">
    <property type="entry name" value="Myb_DNA-bind_4"/>
    <property type="match status" value="1"/>
</dbReference>
<accession>A0ABD2GV89</accession>
<dbReference type="Gene3D" id="1.10.10.60">
    <property type="entry name" value="Homeodomain-like"/>
    <property type="match status" value="1"/>
</dbReference>
<protein>
    <recommendedName>
        <fullName evidence="1">Myb/SANT-like DNA-binding domain-containing protein</fullName>
    </recommendedName>
</protein>
<keyword evidence="3" id="KW-1185">Reference proteome</keyword>
<sequence length="205" mass="23337">MASIKKSSERWSDEEVSALLEIYAEDATQGMLLKAVPNSKMFDRCSKKLLEMGIVHSAMACRLKIKKLRQDYKKMKDYNNKSGNDRKTSKWYERLYALLGHRPSFSGTASTFDSGTMVWEAQTADSEGDHDEGEENQLSGLETSELCLQDHSACSSPLPATKRKGKRTWDANFFDTVQALEDRRAVVKESMHRDQMVLFTYSCHC</sequence>
<dbReference type="InterPro" id="IPR044822">
    <property type="entry name" value="Myb_DNA-bind_4"/>
</dbReference>
<dbReference type="EMBL" id="JBIYXZ010002075">
    <property type="protein sequence ID" value="KAL3057897.1"/>
    <property type="molecule type" value="Genomic_DNA"/>
</dbReference>
<evidence type="ECO:0000313" key="2">
    <source>
        <dbReference type="EMBL" id="KAL3057897.1"/>
    </source>
</evidence>
<evidence type="ECO:0000259" key="1">
    <source>
        <dbReference type="Pfam" id="PF13837"/>
    </source>
</evidence>
<dbReference type="Proteomes" id="UP001619887">
    <property type="component" value="Unassembled WGS sequence"/>
</dbReference>
<feature type="domain" description="Myb/SANT-like DNA-binding" evidence="1">
    <location>
        <begin position="9"/>
        <end position="95"/>
    </location>
</feature>
<gene>
    <name evidence="2" type="ORF">OYC64_008198</name>
</gene>
<reference evidence="2 3" key="1">
    <citation type="journal article" date="2022" name="G3 (Bethesda)">
        <title>Evaluating Illumina-, Nanopore-, and PacBio-based genome assembly strategies with the bald notothen, Trematomus borchgrevinki.</title>
        <authorList>
            <person name="Rayamajhi N."/>
            <person name="Cheng C.C."/>
            <person name="Catchen J.M."/>
        </authorList>
    </citation>
    <scope>NUCLEOTIDE SEQUENCE [LARGE SCALE GENOMIC DNA]</scope>
    <source>
        <strain evidence="2">AGRC-2024</strain>
    </source>
</reference>
<reference evidence="2 3" key="2">
    <citation type="journal article" date="2024" name="G3 (Bethesda)">
        <title>The genome of the cryopelagic Antarctic bald notothen, Trematomus borchgrevinki.</title>
        <authorList>
            <person name="Rayamajhi N."/>
            <person name="Rivera-Colon A.G."/>
            <person name="Minhas B.F."/>
            <person name="Cheng C.C."/>
            <person name="Catchen J.M."/>
        </authorList>
    </citation>
    <scope>NUCLEOTIDE SEQUENCE [LARGE SCALE GENOMIC DNA]</scope>
    <source>
        <strain evidence="2">AGRC-2024</strain>
    </source>
</reference>
<dbReference type="AlphaFoldDB" id="A0ABD2GV89"/>
<dbReference type="PANTHER" id="PTHR47595:SF1">
    <property type="entry name" value="MYB_SANT-LIKE DNA-BINDING DOMAIN-CONTAINING PROTEIN"/>
    <property type="match status" value="1"/>
</dbReference>
<proteinExistence type="predicted"/>
<organism evidence="2 3">
    <name type="scientific">Pagothenia borchgrevinki</name>
    <name type="common">Bald rockcod</name>
    <name type="synonym">Trematomus borchgrevinki</name>
    <dbReference type="NCBI Taxonomy" id="8213"/>
    <lineage>
        <taxon>Eukaryota</taxon>
        <taxon>Metazoa</taxon>
        <taxon>Chordata</taxon>
        <taxon>Craniata</taxon>
        <taxon>Vertebrata</taxon>
        <taxon>Euteleostomi</taxon>
        <taxon>Actinopterygii</taxon>
        <taxon>Neopterygii</taxon>
        <taxon>Teleostei</taxon>
        <taxon>Neoteleostei</taxon>
        <taxon>Acanthomorphata</taxon>
        <taxon>Eupercaria</taxon>
        <taxon>Perciformes</taxon>
        <taxon>Notothenioidei</taxon>
        <taxon>Nototheniidae</taxon>
        <taxon>Pagothenia</taxon>
    </lineage>
</organism>
<evidence type="ECO:0000313" key="3">
    <source>
        <dbReference type="Proteomes" id="UP001619887"/>
    </source>
</evidence>
<name>A0ABD2GV89_PAGBO</name>
<comment type="caution">
    <text evidence="2">The sequence shown here is derived from an EMBL/GenBank/DDBJ whole genome shotgun (WGS) entry which is preliminary data.</text>
</comment>